<accession>A0A1X0DIW6</accession>
<evidence type="ECO:0000313" key="2">
    <source>
        <dbReference type="Proteomes" id="UP000192801"/>
    </source>
</evidence>
<dbReference type="EMBL" id="MVHS01000008">
    <property type="protein sequence ID" value="ORA72353.1"/>
    <property type="molecule type" value="Genomic_DNA"/>
</dbReference>
<comment type="caution">
    <text evidence="1">The sequence shown here is derived from an EMBL/GenBank/DDBJ whole genome shotgun (WGS) entry which is preliminary data.</text>
</comment>
<dbReference type="InterPro" id="IPR002937">
    <property type="entry name" value="Amino_oxidase"/>
</dbReference>
<dbReference type="OrthoDB" id="1524134at2"/>
<dbReference type="Gene3D" id="3.50.50.60">
    <property type="entry name" value="FAD/NAD(P)-binding domain"/>
    <property type="match status" value="1"/>
</dbReference>
<name>A0A1X0DIW6_9MYCO</name>
<dbReference type="SUPFAM" id="SSF54373">
    <property type="entry name" value="FAD-linked reductases, C-terminal domain"/>
    <property type="match status" value="1"/>
</dbReference>
<dbReference type="RefSeq" id="WP_110810761.1">
    <property type="nucleotide sequence ID" value="NZ_AP022618.1"/>
</dbReference>
<dbReference type="InterPro" id="IPR036188">
    <property type="entry name" value="FAD/NAD-bd_sf"/>
</dbReference>
<dbReference type="Proteomes" id="UP000192801">
    <property type="component" value="Unassembled WGS sequence"/>
</dbReference>
<keyword evidence="2" id="KW-1185">Reference proteome</keyword>
<gene>
    <name evidence="1" type="ORF">BST26_05400</name>
</gene>
<dbReference type="STRING" id="444597.BST26_05400"/>
<dbReference type="Gene3D" id="3.90.660.20">
    <property type="entry name" value="Protoporphyrinogen oxidase, mitochondrial, domain 2"/>
    <property type="match status" value="1"/>
</dbReference>
<sequence length="272" mass="29529">MRRDQLEHAIRTACQITGQTEVIVIGSQAILGTYPEYELPHLATRSMEVDILPITEVTAVEQRPDGATVTWRDSAGELTQTVGGCVIALPAQAAAEIRVDLDAWRAEYLGSVRRGKLVTPNIALSKAPAGVRATYSMVPRAEHPFLGGFGCDHNKAPGRVPAGKGLLTLTLTNEWCERHFDDDDDRLSAVSVEAAEAFMPGIANDVEFVEISRWHQQYSPVGHYAQLRAYRALTQRLDHTVHFAGEYLSAPNLNAATASGEAAAAALSQTLR</sequence>
<reference evidence="1 2" key="1">
    <citation type="submission" date="2016-12" db="EMBL/GenBank/DDBJ databases">
        <title>The new phylogeny of genus Mycobacterium.</title>
        <authorList>
            <person name="Tortoli E."/>
            <person name="Trovato A."/>
            <person name="Cirillo D.M."/>
        </authorList>
    </citation>
    <scope>NUCLEOTIDE SEQUENCE [LARGE SCALE GENOMIC DNA]</scope>
    <source>
        <strain evidence="1 2">DSM 45130</strain>
    </source>
</reference>
<dbReference type="GO" id="GO:0016491">
    <property type="term" value="F:oxidoreductase activity"/>
    <property type="evidence" value="ECO:0007669"/>
    <property type="project" value="InterPro"/>
</dbReference>
<evidence type="ECO:0000313" key="1">
    <source>
        <dbReference type="EMBL" id="ORA72353.1"/>
    </source>
</evidence>
<dbReference type="Pfam" id="PF01593">
    <property type="entry name" value="Amino_oxidase"/>
    <property type="match status" value="1"/>
</dbReference>
<proteinExistence type="predicted"/>
<organism evidence="1 2">
    <name type="scientific">Mycolicibacterium insubricum</name>
    <dbReference type="NCBI Taxonomy" id="444597"/>
    <lineage>
        <taxon>Bacteria</taxon>
        <taxon>Bacillati</taxon>
        <taxon>Actinomycetota</taxon>
        <taxon>Actinomycetes</taxon>
        <taxon>Mycobacteriales</taxon>
        <taxon>Mycobacteriaceae</taxon>
        <taxon>Mycolicibacterium</taxon>
    </lineage>
</organism>
<dbReference type="AlphaFoldDB" id="A0A1X0DIW6"/>
<dbReference type="SUPFAM" id="SSF51905">
    <property type="entry name" value="FAD/NAD(P)-binding domain"/>
    <property type="match status" value="1"/>
</dbReference>
<protein>
    <submittedName>
        <fullName evidence="1">Uncharacterized protein</fullName>
    </submittedName>
</protein>